<name>A0A1D9G526_MOOP1</name>
<accession>A0A1D9G526</accession>
<dbReference type="InterPro" id="IPR029063">
    <property type="entry name" value="SAM-dependent_MTases_sf"/>
</dbReference>
<reference evidence="3" key="1">
    <citation type="submission" date="2016-10" db="EMBL/GenBank/DDBJ databases">
        <title>Comparative genomics uncovers the prolific and rare metabolic potential of the cyanobacterial genus Moorea.</title>
        <authorList>
            <person name="Leao T."/>
            <person name="Castelao G."/>
            <person name="Korobeynikov A."/>
            <person name="Monroe E.A."/>
            <person name="Podell S."/>
            <person name="Glukhov E."/>
            <person name="Allen E."/>
            <person name="Gerwick W.H."/>
            <person name="Gerwick L."/>
        </authorList>
    </citation>
    <scope>NUCLEOTIDE SEQUENCE [LARGE SCALE GENOMIC DNA]</scope>
    <source>
        <strain evidence="3">JHB</strain>
    </source>
</reference>
<dbReference type="Gene3D" id="3.40.50.150">
    <property type="entry name" value="Vaccinia Virus protein VP39"/>
    <property type="match status" value="1"/>
</dbReference>
<evidence type="ECO:0000313" key="2">
    <source>
        <dbReference type="EMBL" id="AOY82749.1"/>
    </source>
</evidence>
<dbReference type="InterPro" id="IPR041698">
    <property type="entry name" value="Methyltransf_25"/>
</dbReference>
<evidence type="ECO:0000259" key="1">
    <source>
        <dbReference type="Pfam" id="PF13649"/>
    </source>
</evidence>
<dbReference type="AlphaFoldDB" id="A0A1D9G526"/>
<dbReference type="SUPFAM" id="SSF53335">
    <property type="entry name" value="S-adenosyl-L-methionine-dependent methyltransferases"/>
    <property type="match status" value="1"/>
</dbReference>
<keyword evidence="2" id="KW-0489">Methyltransferase</keyword>
<dbReference type="CDD" id="cd02440">
    <property type="entry name" value="AdoMet_MTases"/>
    <property type="match status" value="1"/>
</dbReference>
<proteinExistence type="predicted"/>
<gene>
    <name evidence="2" type="ORF">BJP36_25420</name>
</gene>
<dbReference type="Proteomes" id="UP000176944">
    <property type="component" value="Chromosome"/>
</dbReference>
<feature type="domain" description="Methyltransferase" evidence="1">
    <location>
        <begin position="49"/>
        <end position="155"/>
    </location>
</feature>
<sequence>MNPQKSLTTSAQAAYDIVGKYNQDQINGFDEDFLTSFVELLDLENAQNVLDAMGGDGNLTCRMIHYCLDRNINVPLITLLEYSSVQTELARTAIDSDQVAIIHGDVLSMTDLQSGEKLPENSFDRIVIKSGTHEIPLDKQHQLYSSVFQILKPGGLFINLGFLFDDVQERDEFVEITKVKDRLIGAMDAFANRYFLMREELYRFLDLAGFKEAKGHRLFEYVIRSEIVEKEYFSEPKLNNAMVELRAAQEGATTLRNHGRILLEANRSTMRLPGEITIAVKPQ</sequence>
<organism evidence="2 3">
    <name type="scientific">Moorena producens (strain JHB)</name>
    <dbReference type="NCBI Taxonomy" id="1454205"/>
    <lineage>
        <taxon>Bacteria</taxon>
        <taxon>Bacillati</taxon>
        <taxon>Cyanobacteriota</taxon>
        <taxon>Cyanophyceae</taxon>
        <taxon>Coleofasciculales</taxon>
        <taxon>Coleofasciculaceae</taxon>
        <taxon>Moorena</taxon>
    </lineage>
</organism>
<dbReference type="EMBL" id="CP017708">
    <property type="protein sequence ID" value="AOY82749.1"/>
    <property type="molecule type" value="Genomic_DNA"/>
</dbReference>
<dbReference type="Pfam" id="PF13649">
    <property type="entry name" value="Methyltransf_25"/>
    <property type="match status" value="1"/>
</dbReference>
<evidence type="ECO:0000313" key="3">
    <source>
        <dbReference type="Proteomes" id="UP000176944"/>
    </source>
</evidence>
<protein>
    <submittedName>
        <fullName evidence="2">Class I SAM-dependent methyltransferase</fullName>
    </submittedName>
</protein>
<dbReference type="GO" id="GO:0008168">
    <property type="term" value="F:methyltransferase activity"/>
    <property type="evidence" value="ECO:0007669"/>
    <property type="project" value="UniProtKB-KW"/>
</dbReference>
<dbReference type="GO" id="GO:0032259">
    <property type="term" value="P:methylation"/>
    <property type="evidence" value="ECO:0007669"/>
    <property type="project" value="UniProtKB-KW"/>
</dbReference>
<keyword evidence="2" id="KW-0808">Transferase</keyword>